<keyword evidence="5" id="KW-1185">Reference proteome</keyword>
<dbReference type="InterPro" id="IPR018060">
    <property type="entry name" value="HTH_AraC"/>
</dbReference>
<evidence type="ECO:0000313" key="4">
    <source>
        <dbReference type="EMBL" id="MDA3616286.1"/>
    </source>
</evidence>
<reference evidence="4 5" key="1">
    <citation type="submission" date="2022-12" db="EMBL/GenBank/DDBJ databases">
        <title>Chitinophagaceae gen. sp. nov., a new member of the family Chitinophagaceae, isolated from soil in a chemical factory.</title>
        <authorList>
            <person name="Ke Z."/>
        </authorList>
    </citation>
    <scope>NUCLEOTIDE SEQUENCE [LARGE SCALE GENOMIC DNA]</scope>
    <source>
        <strain evidence="4 5">LY-5</strain>
    </source>
</reference>
<gene>
    <name evidence="4" type="ORF">O3P16_15830</name>
</gene>
<evidence type="ECO:0000256" key="1">
    <source>
        <dbReference type="ARBA" id="ARBA00023015"/>
    </source>
</evidence>
<dbReference type="Pfam" id="PF12833">
    <property type="entry name" value="HTH_18"/>
    <property type="match status" value="1"/>
</dbReference>
<evidence type="ECO:0000256" key="2">
    <source>
        <dbReference type="ARBA" id="ARBA00023163"/>
    </source>
</evidence>
<sequence length="65" mass="7695">MADKKRLEMAYIKLKEEKKKVQEVCLEVGFKNPSKFSTAFKNQYEIPPKEVEIFKTCHILTFEIV</sequence>
<keyword evidence="1" id="KW-0805">Transcription regulation</keyword>
<organism evidence="4 5">
    <name type="scientific">Polluticaenibacter yanchengensis</name>
    <dbReference type="NCBI Taxonomy" id="3014562"/>
    <lineage>
        <taxon>Bacteria</taxon>
        <taxon>Pseudomonadati</taxon>
        <taxon>Bacteroidota</taxon>
        <taxon>Chitinophagia</taxon>
        <taxon>Chitinophagales</taxon>
        <taxon>Chitinophagaceae</taxon>
        <taxon>Polluticaenibacter</taxon>
    </lineage>
</organism>
<name>A0ABT4UN72_9BACT</name>
<proteinExistence type="predicted"/>
<dbReference type="EMBL" id="JAQGEF010000026">
    <property type="protein sequence ID" value="MDA3616286.1"/>
    <property type="molecule type" value="Genomic_DNA"/>
</dbReference>
<dbReference type="SUPFAM" id="SSF46689">
    <property type="entry name" value="Homeodomain-like"/>
    <property type="match status" value="1"/>
</dbReference>
<protein>
    <submittedName>
        <fullName evidence="4">Helix-turn-helix domain-containing protein</fullName>
    </submittedName>
</protein>
<evidence type="ECO:0000259" key="3">
    <source>
        <dbReference type="PROSITE" id="PS01124"/>
    </source>
</evidence>
<keyword evidence="2" id="KW-0804">Transcription</keyword>
<dbReference type="InterPro" id="IPR009057">
    <property type="entry name" value="Homeodomain-like_sf"/>
</dbReference>
<feature type="domain" description="HTH araC/xylS-type" evidence="3">
    <location>
        <begin position="1"/>
        <end position="54"/>
    </location>
</feature>
<dbReference type="Gene3D" id="1.10.10.60">
    <property type="entry name" value="Homeodomain-like"/>
    <property type="match status" value="1"/>
</dbReference>
<dbReference type="PROSITE" id="PS01124">
    <property type="entry name" value="HTH_ARAC_FAMILY_2"/>
    <property type="match status" value="1"/>
</dbReference>
<accession>A0ABT4UN72</accession>
<dbReference type="Proteomes" id="UP001210231">
    <property type="component" value="Unassembled WGS sequence"/>
</dbReference>
<evidence type="ECO:0000313" key="5">
    <source>
        <dbReference type="Proteomes" id="UP001210231"/>
    </source>
</evidence>
<comment type="caution">
    <text evidence="4">The sequence shown here is derived from an EMBL/GenBank/DDBJ whole genome shotgun (WGS) entry which is preliminary data.</text>
</comment>